<evidence type="ECO:0000256" key="2">
    <source>
        <dbReference type="ARBA" id="ARBA00022692"/>
    </source>
</evidence>
<keyword evidence="6 9" id="KW-0472">Membrane</keyword>
<evidence type="ECO:0000256" key="4">
    <source>
        <dbReference type="ARBA" id="ARBA00022989"/>
    </source>
</evidence>
<dbReference type="PANTHER" id="PTHR24178">
    <property type="entry name" value="MOLTING PROTEIN MLT-4"/>
    <property type="match status" value="1"/>
</dbReference>
<evidence type="ECO:0000256" key="6">
    <source>
        <dbReference type="ARBA" id="ARBA00023136"/>
    </source>
</evidence>
<evidence type="ECO:0000256" key="1">
    <source>
        <dbReference type="ARBA" id="ARBA00004141"/>
    </source>
</evidence>
<proteinExistence type="predicted"/>
<feature type="compositionally biased region" description="Basic and acidic residues" evidence="8">
    <location>
        <begin position="284"/>
        <end position="305"/>
    </location>
</feature>
<dbReference type="Proteomes" id="UP001164746">
    <property type="component" value="Chromosome 9"/>
</dbReference>
<evidence type="ECO:0000313" key="10">
    <source>
        <dbReference type="EMBL" id="WAR14806.1"/>
    </source>
</evidence>
<comment type="subcellular location">
    <subcellularLocation>
        <location evidence="1">Membrane</location>
        <topology evidence="1">Multi-pass membrane protein</topology>
    </subcellularLocation>
</comment>
<dbReference type="SMART" id="SM00248">
    <property type="entry name" value="ANK"/>
    <property type="match status" value="3"/>
</dbReference>
<evidence type="ECO:0000256" key="5">
    <source>
        <dbReference type="ARBA" id="ARBA00023043"/>
    </source>
</evidence>
<protein>
    <submittedName>
        <fullName evidence="10">TMCO4-like protein</fullName>
    </submittedName>
</protein>
<reference evidence="10" key="1">
    <citation type="submission" date="2022-11" db="EMBL/GenBank/DDBJ databases">
        <title>Centuries of genome instability and evolution in soft-shell clam transmissible cancer (bioRxiv).</title>
        <authorList>
            <person name="Hart S.F.M."/>
            <person name="Yonemitsu M.A."/>
            <person name="Giersch R.M."/>
            <person name="Beal B.F."/>
            <person name="Arriagada G."/>
            <person name="Davis B.W."/>
            <person name="Ostrander E.A."/>
            <person name="Goff S.P."/>
            <person name="Metzger M.J."/>
        </authorList>
    </citation>
    <scope>NUCLEOTIDE SEQUENCE</scope>
    <source>
        <strain evidence="10">MELC-2E11</strain>
        <tissue evidence="10">Siphon/mantle</tissue>
    </source>
</reference>
<name>A0ABY7F165_MYAAR</name>
<feature type="region of interest" description="Disordered" evidence="8">
    <location>
        <begin position="134"/>
        <end position="238"/>
    </location>
</feature>
<dbReference type="Pfam" id="PF12796">
    <property type="entry name" value="Ank_2"/>
    <property type="match status" value="1"/>
</dbReference>
<keyword evidence="11" id="KW-1185">Reference proteome</keyword>
<keyword evidence="2 9" id="KW-0812">Transmembrane</keyword>
<organism evidence="10 11">
    <name type="scientific">Mya arenaria</name>
    <name type="common">Soft-shell clam</name>
    <dbReference type="NCBI Taxonomy" id="6604"/>
    <lineage>
        <taxon>Eukaryota</taxon>
        <taxon>Metazoa</taxon>
        <taxon>Spiralia</taxon>
        <taxon>Lophotrochozoa</taxon>
        <taxon>Mollusca</taxon>
        <taxon>Bivalvia</taxon>
        <taxon>Autobranchia</taxon>
        <taxon>Heteroconchia</taxon>
        <taxon>Euheterodonta</taxon>
        <taxon>Imparidentia</taxon>
        <taxon>Neoheterodontei</taxon>
        <taxon>Myida</taxon>
        <taxon>Myoidea</taxon>
        <taxon>Myidae</taxon>
        <taxon>Mya</taxon>
    </lineage>
</organism>
<keyword evidence="5 7" id="KW-0040">ANK repeat</keyword>
<evidence type="ECO:0000256" key="3">
    <source>
        <dbReference type="ARBA" id="ARBA00022737"/>
    </source>
</evidence>
<keyword evidence="4 9" id="KW-1133">Transmembrane helix</keyword>
<dbReference type="PANTHER" id="PTHR24178:SF41">
    <property type="entry name" value="ANKYRIN-2 ISOFORM X1"/>
    <property type="match status" value="1"/>
</dbReference>
<feature type="repeat" description="ANK" evidence="7">
    <location>
        <begin position="422"/>
        <end position="455"/>
    </location>
</feature>
<dbReference type="SUPFAM" id="SSF48403">
    <property type="entry name" value="Ankyrin repeat"/>
    <property type="match status" value="2"/>
</dbReference>
<feature type="compositionally biased region" description="Polar residues" evidence="8">
    <location>
        <begin position="265"/>
        <end position="283"/>
    </location>
</feature>
<feature type="compositionally biased region" description="Basic and acidic residues" evidence="8">
    <location>
        <begin position="329"/>
        <end position="343"/>
    </location>
</feature>
<evidence type="ECO:0000256" key="9">
    <source>
        <dbReference type="SAM" id="Phobius"/>
    </source>
</evidence>
<evidence type="ECO:0000256" key="7">
    <source>
        <dbReference type="PROSITE-ProRule" id="PRU00023"/>
    </source>
</evidence>
<dbReference type="InterPro" id="IPR002110">
    <property type="entry name" value="Ankyrin_rpt"/>
</dbReference>
<dbReference type="PROSITE" id="PS50297">
    <property type="entry name" value="ANK_REP_REGION"/>
    <property type="match status" value="1"/>
</dbReference>
<dbReference type="InterPro" id="IPR036770">
    <property type="entry name" value="Ankyrin_rpt-contain_sf"/>
</dbReference>
<evidence type="ECO:0000256" key="8">
    <source>
        <dbReference type="SAM" id="MobiDB-lite"/>
    </source>
</evidence>
<dbReference type="PROSITE" id="PS50088">
    <property type="entry name" value="ANK_REPEAT"/>
    <property type="match status" value="1"/>
</dbReference>
<feature type="compositionally biased region" description="Basic and acidic residues" evidence="8">
    <location>
        <begin position="250"/>
        <end position="264"/>
    </location>
</feature>
<evidence type="ECO:0000313" key="11">
    <source>
        <dbReference type="Proteomes" id="UP001164746"/>
    </source>
</evidence>
<dbReference type="InterPro" id="IPR007941">
    <property type="entry name" value="DUF726"/>
</dbReference>
<feature type="compositionally biased region" description="Basic and acidic residues" evidence="8">
    <location>
        <begin position="142"/>
        <end position="235"/>
    </location>
</feature>
<dbReference type="Gene3D" id="1.25.40.20">
    <property type="entry name" value="Ankyrin repeat-containing domain"/>
    <property type="match status" value="2"/>
</dbReference>
<sequence>MSEEEEKEKARKSRSRKIKRYALIGLATVGGGALIGSFIPDFRIPWSCLAESREQYSLCWESKYIREMGRAIDYLVQTGMSVATTEALKYTVLSGSEGLIEDVILLGAPVSGDAKYWKPISKVVAGKIGKSSEGVSNLLKGESQERLSDLPKGESLPEKTDGDLNKEETTNGDTKAETSHEADIANSSEERGQSDHINDKEKEKNSETEKVPLKNEKQDGGCRSTETRHEAEGEKLAGLVSAKISVPLKKDTDKEIDSHTEISHENSVIPTQESATGSGNSVNDKTEKDKKKMKVVKESYDRNFCPEKPNPLTVSYKNSDDEGSNVEFSKGEKASRGKAKAEKEADEEDCFFTDSDPPKTPVKTNAIIASGKEDVNAKSPKEETYLHYIAHAYRDDDDEAILNPVVFQLSNAGIDVNAVDADGNTALHIAAKNPGCRKLIRLLMMIGADPLLKNADGQTANQLAKSSPENVKILKFLSPGMFHAVEKNDTEIIDRLIANWCKITGEMIQIAQNNGNEAMVKVLNLQENTVNCVHAALSGDRQKLRPFLKMGNIKIHTSTTSYIDKTTGEFLTIPLVCEAALYGLAPIVRKLMRKKAKPNTTVETKPFYLYFMENMPAEKPFYEVLKIIIDKVDFKNTSHDVHTILDTAYVKKVPIDVLQIMSANGLDIFAIDDNGHFLRDRIVIKNVCEAPLKLSTETDYVDSVVVDMANNGCIDLLQELVERGYEHVNVSVDGMGSVQMGLAKSVGDNRAHSFIEDVDRLQMGRTPLFCACALEEGQDLVAALTKLGCKMDDKDKVII</sequence>
<feature type="transmembrane region" description="Helical" evidence="9">
    <location>
        <begin position="21"/>
        <end position="39"/>
    </location>
</feature>
<keyword evidence="3" id="KW-0677">Repeat</keyword>
<accession>A0ABY7F165</accession>
<dbReference type="Pfam" id="PF05277">
    <property type="entry name" value="DUF726"/>
    <property type="match status" value="1"/>
</dbReference>
<feature type="region of interest" description="Disordered" evidence="8">
    <location>
        <begin position="250"/>
        <end position="357"/>
    </location>
</feature>
<gene>
    <name evidence="10" type="ORF">MAR_004911</name>
</gene>
<dbReference type="EMBL" id="CP111020">
    <property type="protein sequence ID" value="WAR14806.1"/>
    <property type="molecule type" value="Genomic_DNA"/>
</dbReference>